<reference evidence="1 2" key="1">
    <citation type="journal article" date="2006" name="Nature">
        <title>Global trends of whole-genome duplications revealed by the ciliate Paramecium tetraurelia.</title>
        <authorList>
            <consortium name="Genoscope"/>
            <person name="Aury J.-M."/>
            <person name="Jaillon O."/>
            <person name="Duret L."/>
            <person name="Noel B."/>
            <person name="Jubin C."/>
            <person name="Porcel B.M."/>
            <person name="Segurens B."/>
            <person name="Daubin V."/>
            <person name="Anthouard V."/>
            <person name="Aiach N."/>
            <person name="Arnaiz O."/>
            <person name="Billaut A."/>
            <person name="Beisson J."/>
            <person name="Blanc I."/>
            <person name="Bouhouche K."/>
            <person name="Camara F."/>
            <person name="Duharcourt S."/>
            <person name="Guigo R."/>
            <person name="Gogendeau D."/>
            <person name="Katinka M."/>
            <person name="Keller A.-M."/>
            <person name="Kissmehl R."/>
            <person name="Klotz C."/>
            <person name="Koll F."/>
            <person name="Le Moue A."/>
            <person name="Lepere C."/>
            <person name="Malinsky S."/>
            <person name="Nowacki M."/>
            <person name="Nowak J.K."/>
            <person name="Plattner H."/>
            <person name="Poulain J."/>
            <person name="Ruiz F."/>
            <person name="Serrano V."/>
            <person name="Zagulski M."/>
            <person name="Dessen P."/>
            <person name="Betermier M."/>
            <person name="Weissenbach J."/>
            <person name="Scarpelli C."/>
            <person name="Schachter V."/>
            <person name="Sperling L."/>
            <person name="Meyer E."/>
            <person name="Cohen J."/>
            <person name="Wincker P."/>
        </authorList>
    </citation>
    <scope>NUCLEOTIDE SEQUENCE [LARGE SCALE GENOMIC DNA]</scope>
    <source>
        <strain evidence="1 2">Stock d4-2</strain>
    </source>
</reference>
<dbReference type="RefSeq" id="XP_001431954.1">
    <property type="nucleotide sequence ID" value="XM_001431917.1"/>
</dbReference>
<name>A0C189_PARTE</name>
<keyword evidence="2" id="KW-1185">Reference proteome</keyword>
<protein>
    <recommendedName>
        <fullName evidence="3">Transmembrane protein</fullName>
    </recommendedName>
</protein>
<dbReference type="EMBL" id="CT868032">
    <property type="protein sequence ID" value="CAK64556.1"/>
    <property type="molecule type" value="Genomic_DNA"/>
</dbReference>
<gene>
    <name evidence="1" type="ORF">GSPATT00034032001</name>
</gene>
<dbReference type="KEGG" id="ptm:GSPATT00034032001"/>
<evidence type="ECO:0008006" key="3">
    <source>
        <dbReference type="Google" id="ProtNLM"/>
    </source>
</evidence>
<dbReference type="GeneID" id="5017738"/>
<evidence type="ECO:0000313" key="2">
    <source>
        <dbReference type="Proteomes" id="UP000000600"/>
    </source>
</evidence>
<dbReference type="InParanoid" id="A0C189"/>
<organism evidence="1 2">
    <name type="scientific">Paramecium tetraurelia</name>
    <dbReference type="NCBI Taxonomy" id="5888"/>
    <lineage>
        <taxon>Eukaryota</taxon>
        <taxon>Sar</taxon>
        <taxon>Alveolata</taxon>
        <taxon>Ciliophora</taxon>
        <taxon>Intramacronucleata</taxon>
        <taxon>Oligohymenophorea</taxon>
        <taxon>Peniculida</taxon>
        <taxon>Parameciidae</taxon>
        <taxon>Paramecium</taxon>
    </lineage>
</organism>
<evidence type="ECO:0000313" key="1">
    <source>
        <dbReference type="EMBL" id="CAK64556.1"/>
    </source>
</evidence>
<proteinExistence type="predicted"/>
<sequence>MNLQEKNFILIRLLFDYNHNNKQKSQIKASYLQCFLQAFSIQNSCQQHSPQHQVLLYQTIIFCFQGTKNYPDSILFSIYHFIHNCSIAKQGQYTYFQSGFHITRNQFKGLTLINQARTTPESHIKEIPFFIFEVHSHIVILIQSSFLLANILYQIFYKSFYFNVFSTANQALLFRNRLETQVPVDIDILKISIYKGGSRTILISSFPIKIILIQSFHLRHQKLFMIQFIKLRLIRSRI</sequence>
<accession>A0C189</accession>
<dbReference type="AlphaFoldDB" id="A0C189"/>
<dbReference type="HOGENOM" id="CLU_1167794_0_0_1"/>
<dbReference type="Proteomes" id="UP000000600">
    <property type="component" value="Unassembled WGS sequence"/>
</dbReference>
<dbReference type="OrthoDB" id="10582140at2759"/>